<name>A0A3R7Q9W3_PENVA</name>
<feature type="compositionally biased region" description="Basic and acidic residues" evidence="1">
    <location>
        <begin position="874"/>
        <end position="890"/>
    </location>
</feature>
<feature type="compositionally biased region" description="Basic and acidic residues" evidence="1">
    <location>
        <begin position="971"/>
        <end position="981"/>
    </location>
</feature>
<dbReference type="AlphaFoldDB" id="A0A3R7Q9W3"/>
<feature type="region of interest" description="Disordered" evidence="1">
    <location>
        <begin position="216"/>
        <end position="319"/>
    </location>
</feature>
<feature type="compositionally biased region" description="Basic and acidic residues" evidence="1">
    <location>
        <begin position="819"/>
        <end position="829"/>
    </location>
</feature>
<feature type="region of interest" description="Disordered" evidence="1">
    <location>
        <begin position="483"/>
        <end position="503"/>
    </location>
</feature>
<gene>
    <name evidence="2" type="ORF">C7M84_021104</name>
</gene>
<sequence>MVSLRDNFFFFLSLQQTGGEEAEVNLETCVPLPEEENSAPLSLTAFKGELDSAVTQYLTQVKDLGYKEESRDQKLLEVKFKLDPQEIRPKVKEEIKDTRPRVKVISREDKGEQTELEVELPSLDNPLYLTLSECSSGELPLEHFYENGQITDDEHIYENVENSTGDEDEEHLYDTLPRHKPDLPPKPDFLAQLAARQSEPVKRAWNPFVSLSVETGDPTPPLSTASSLSSPDSHASSDRLEDASPRRSVGSTNPFLASVPRETSEQTLILDGSETSDLGSSGGEEDSGSVEDWPLPPTPPPGEDAVIVEDHPLPPPPPELALQELEEEVIREEEEERKLALQREKEAIEREYGALRFQDPDFREEESDKVEAVNANLALLERNFEDSSDTESTARREPTTEKERKLTLSKETQPEAKKEVKRELKKETEREFKREAKTEVKSSADEKKSKREAKVVPLDGDSEEFDTPAIRHSVIIELKDSCPSVPQSLKPSEIRRKESLKRSESLKRTGILERIETQRKLERRESFCKLFPKLATSLQSRPEDHGSSVSVGVKSPKKEDPAFSFLNVPSSAADQVIEISEDGSWEMKETSMDSDVAAHANPDIDPFTGNPIMAPPLSPAAIAAPPLAFQTDDGMDGVYSANIVSTALRPSSLASASTDSLGTLTSLQADASAQLSTPETILEEILPAPLVESRSEVEARQQLSPKRSQEEPQQQAKNLGAAIMKGYEQDLMKKKESMNLPEHSLLEFGDSVRDLEEQRRSVIKQMTVKAKRKDTWIKTFSMHAHGDESSIPVAPSRCRRKNSPSRDALEAGKVTQFAKKVDEIEKETTVRTPPKTSPKKEDLPKEEPAVPPKAPEKRKKPQEGGHPARAGAHAQRERVRGERHFPEEHGGAGGVLLVPAKAKAQSQRANELAHGLTEEEPSQAGAHRRAGQRRRRTSRPGTSRSSNARSHDILPRRVDCRRRRSHCRSRRGTDRSRRDYTEAVPLAPQSTSEAEDKGSRALDRTRAGHPHFPFRCAPNRRVSDARTRFPAMEMSGRLLSITGGRTQSTFTLCPRTTPPPPQRPPLFSTAAVASPRTMPPASAAAEPSVAPL</sequence>
<feature type="compositionally biased region" description="Basic residues" evidence="1">
    <location>
        <begin position="926"/>
        <end position="938"/>
    </location>
</feature>
<reference evidence="2 3" key="2">
    <citation type="submission" date="2019-01" db="EMBL/GenBank/DDBJ databases">
        <title>The decoding of complex shrimp genome reveals the adaptation for benthos swimmer, frequently molting mechanism and breeding impact on genome.</title>
        <authorList>
            <person name="Sun Y."/>
            <person name="Gao Y."/>
            <person name="Yu Y."/>
        </authorList>
    </citation>
    <scope>NUCLEOTIDE SEQUENCE [LARGE SCALE GENOMIC DNA]</scope>
    <source>
        <tissue evidence="2">Muscle</tissue>
    </source>
</reference>
<reference evidence="2 3" key="1">
    <citation type="submission" date="2018-04" db="EMBL/GenBank/DDBJ databases">
        <authorList>
            <person name="Zhang X."/>
            <person name="Yuan J."/>
            <person name="Li F."/>
            <person name="Xiang J."/>
        </authorList>
    </citation>
    <scope>NUCLEOTIDE SEQUENCE [LARGE SCALE GENOMIC DNA]</scope>
    <source>
        <tissue evidence="2">Muscle</tissue>
    </source>
</reference>
<dbReference type="Proteomes" id="UP000283509">
    <property type="component" value="Unassembled WGS sequence"/>
</dbReference>
<feature type="compositionally biased region" description="Basic and acidic residues" evidence="1">
    <location>
        <begin position="949"/>
        <end position="958"/>
    </location>
</feature>
<proteinExistence type="predicted"/>
<feature type="compositionally biased region" description="Low complexity" evidence="1">
    <location>
        <begin position="222"/>
        <end position="234"/>
    </location>
</feature>
<organism evidence="2 3">
    <name type="scientific">Penaeus vannamei</name>
    <name type="common">Whiteleg shrimp</name>
    <name type="synonym">Litopenaeus vannamei</name>
    <dbReference type="NCBI Taxonomy" id="6689"/>
    <lineage>
        <taxon>Eukaryota</taxon>
        <taxon>Metazoa</taxon>
        <taxon>Ecdysozoa</taxon>
        <taxon>Arthropoda</taxon>
        <taxon>Crustacea</taxon>
        <taxon>Multicrustacea</taxon>
        <taxon>Malacostraca</taxon>
        <taxon>Eumalacostraca</taxon>
        <taxon>Eucarida</taxon>
        <taxon>Decapoda</taxon>
        <taxon>Dendrobranchiata</taxon>
        <taxon>Penaeoidea</taxon>
        <taxon>Penaeidae</taxon>
        <taxon>Penaeus</taxon>
    </lineage>
</organism>
<feature type="compositionally biased region" description="Basic and acidic residues" evidence="1">
    <location>
        <begin position="392"/>
        <end position="454"/>
    </location>
</feature>
<feature type="region of interest" description="Disordered" evidence="1">
    <location>
        <begin position="1048"/>
        <end position="1092"/>
    </location>
</feature>
<feature type="region of interest" description="Disordered" evidence="1">
    <location>
        <begin position="786"/>
        <end position="1013"/>
    </location>
</feature>
<comment type="caution">
    <text evidence="2">The sequence shown here is derived from an EMBL/GenBank/DDBJ whole genome shotgun (WGS) entry which is preliminary data.</text>
</comment>
<keyword evidence="3" id="KW-1185">Reference proteome</keyword>
<protein>
    <submittedName>
        <fullName evidence="2">Uncharacterized protein</fullName>
    </submittedName>
</protein>
<feature type="compositionally biased region" description="Basic and acidic residues" evidence="1">
    <location>
        <begin position="994"/>
        <end position="1006"/>
    </location>
</feature>
<dbReference type="OrthoDB" id="6512841at2759"/>
<feature type="compositionally biased region" description="Basic residues" evidence="1">
    <location>
        <begin position="959"/>
        <end position="970"/>
    </location>
</feature>
<feature type="compositionally biased region" description="Low complexity" evidence="1">
    <location>
        <begin position="1079"/>
        <end position="1092"/>
    </location>
</feature>
<feature type="compositionally biased region" description="Polar residues" evidence="1">
    <location>
        <begin position="701"/>
        <end position="716"/>
    </location>
</feature>
<feature type="compositionally biased region" description="Basic and acidic residues" evidence="1">
    <location>
        <begin position="838"/>
        <end position="848"/>
    </location>
</feature>
<evidence type="ECO:0000256" key="1">
    <source>
        <dbReference type="SAM" id="MobiDB-lite"/>
    </source>
</evidence>
<feature type="region of interest" description="Disordered" evidence="1">
    <location>
        <begin position="381"/>
        <end position="464"/>
    </location>
</feature>
<dbReference type="EMBL" id="QCYY01004331">
    <property type="protein sequence ID" value="ROT61148.1"/>
    <property type="molecule type" value="Genomic_DNA"/>
</dbReference>
<feature type="region of interest" description="Disordered" evidence="1">
    <location>
        <begin position="692"/>
        <end position="716"/>
    </location>
</feature>
<feature type="compositionally biased region" description="Basic and acidic residues" evidence="1">
    <location>
        <begin position="492"/>
        <end position="503"/>
    </location>
</feature>
<feature type="compositionally biased region" description="Basic and acidic residues" evidence="1">
    <location>
        <begin position="235"/>
        <end position="245"/>
    </location>
</feature>
<evidence type="ECO:0000313" key="3">
    <source>
        <dbReference type="Proteomes" id="UP000283509"/>
    </source>
</evidence>
<accession>A0A3R7Q9W3</accession>
<evidence type="ECO:0000313" key="2">
    <source>
        <dbReference type="EMBL" id="ROT61148.1"/>
    </source>
</evidence>